<accession>A0A1U7J0W9</accession>
<keyword evidence="2" id="KW-1185">Reference proteome</keyword>
<dbReference type="STRING" id="549789.NIES30_19895"/>
<proteinExistence type="predicted"/>
<dbReference type="Proteomes" id="UP000185557">
    <property type="component" value="Unassembled WGS sequence"/>
</dbReference>
<sequence length="359" mass="39976">MPRPVLYVAITNHGFGHATRAAAVAAAVKALQPKVDLVLATTAPQWLLDEYLPMPYEYRPVAFDIGVIQPDSLTMDLPATLAKLKDIQTHQRSTVATEAAYLKQRGVNLVLADIPPLATAIAHVANIPCWMVSNFGWDFIYRGFGSKFEPIASWIGDCFGECDRLFRLPFHEPMAAFPLVEDVGLTGGTPRYSAEALRAQWNLSHPKERTVLLTFGGLSLQAIPYDRLTQFPDWQFLTFEQDAPALPNLFKVPRQGYRPVDVMPLCSRIVSKPGFSTFSEACRLDLPIITITREDFAEGPVLVNGLQDHSWHRVLTPAEFFDGDWAFLTQPLDPPRTTQFLAKDGNHQIATAIVDYLIG</sequence>
<evidence type="ECO:0000313" key="1">
    <source>
        <dbReference type="EMBL" id="OKH45390.1"/>
    </source>
</evidence>
<dbReference type="PANTHER" id="PTHR38134">
    <property type="entry name" value="SLR1395 PROTEIN"/>
    <property type="match status" value="1"/>
</dbReference>
<dbReference type="GO" id="GO:0016740">
    <property type="term" value="F:transferase activity"/>
    <property type="evidence" value="ECO:0007669"/>
    <property type="project" value="UniProtKB-KW"/>
</dbReference>
<dbReference type="EMBL" id="MRCG01000017">
    <property type="protein sequence ID" value="OKH45390.1"/>
    <property type="molecule type" value="Genomic_DNA"/>
</dbReference>
<dbReference type="AlphaFoldDB" id="A0A1U7J0W9"/>
<comment type="caution">
    <text evidence="1">The sequence shown here is derived from an EMBL/GenBank/DDBJ whole genome shotgun (WGS) entry which is preliminary data.</text>
</comment>
<protein>
    <submittedName>
        <fullName evidence="1">Glycosyl transferase</fullName>
    </submittedName>
</protein>
<reference evidence="1 2" key="1">
    <citation type="submission" date="2016-11" db="EMBL/GenBank/DDBJ databases">
        <title>Draft Genome Sequences of Nine Cyanobacterial Strains from Diverse Habitats.</title>
        <authorList>
            <person name="Zhu T."/>
            <person name="Hou S."/>
            <person name="Lu X."/>
            <person name="Hess W.R."/>
        </authorList>
    </citation>
    <scope>NUCLEOTIDE SEQUENCE [LARGE SCALE GENOMIC DNA]</scope>
    <source>
        <strain evidence="1 2">NIES-30</strain>
    </source>
</reference>
<name>A0A1U7J0W9_9CYAN</name>
<keyword evidence="1" id="KW-0808">Transferase</keyword>
<dbReference type="PANTHER" id="PTHR38134:SF2">
    <property type="entry name" value="GALACTOKINASE"/>
    <property type="match status" value="1"/>
</dbReference>
<organism evidence="1 2">
    <name type="scientific">Phormidium tenue NIES-30</name>
    <dbReference type="NCBI Taxonomy" id="549789"/>
    <lineage>
        <taxon>Bacteria</taxon>
        <taxon>Bacillati</taxon>
        <taxon>Cyanobacteriota</taxon>
        <taxon>Cyanophyceae</taxon>
        <taxon>Oscillatoriophycideae</taxon>
        <taxon>Oscillatoriales</taxon>
        <taxon>Oscillatoriaceae</taxon>
        <taxon>Phormidium</taxon>
    </lineage>
</organism>
<dbReference type="SUPFAM" id="SSF53756">
    <property type="entry name" value="UDP-Glycosyltransferase/glycogen phosphorylase"/>
    <property type="match status" value="1"/>
</dbReference>
<dbReference type="RefSeq" id="WP_073610198.1">
    <property type="nucleotide sequence ID" value="NZ_MRCG01000017.1"/>
</dbReference>
<gene>
    <name evidence="1" type="ORF">NIES30_19895</name>
</gene>
<evidence type="ECO:0000313" key="2">
    <source>
        <dbReference type="Proteomes" id="UP000185557"/>
    </source>
</evidence>
<dbReference type="InterPro" id="IPR053205">
    <property type="entry name" value="GHMP_kinase_L-arabinokinase"/>
</dbReference>
<dbReference type="OrthoDB" id="503106at2"/>